<accession>A0A4Q9L0J3</accession>
<keyword evidence="1" id="KW-1133">Transmembrane helix</keyword>
<evidence type="ECO:0000256" key="1">
    <source>
        <dbReference type="SAM" id="Phobius"/>
    </source>
</evidence>
<keyword evidence="1" id="KW-0812">Transmembrane</keyword>
<sequence>MELNELDKNDWLDFKNENIKIKMKDLNRNITVAEQKNLYGFTVNTFKEYKRYLRRRLIKNKISKNGCVTIIDKEFTKLDSFMSWINFIIGFLIFFTFKSVRNITFSVKNIYLYIIKRYSCIK</sequence>
<proteinExistence type="predicted"/>
<protein>
    <submittedName>
        <fullName evidence="2">Uncharacterized protein</fullName>
    </submittedName>
</protein>
<evidence type="ECO:0000313" key="2">
    <source>
        <dbReference type="EMBL" id="TBU00040.1"/>
    </source>
</evidence>
<dbReference type="EMBL" id="PITJ01001131">
    <property type="protein sequence ID" value="TBU00040.1"/>
    <property type="molecule type" value="Genomic_DNA"/>
</dbReference>
<keyword evidence="1" id="KW-0472">Membrane</keyword>
<comment type="caution">
    <text evidence="2">The sequence shown here is derived from an EMBL/GenBank/DDBJ whole genome shotgun (WGS) entry which is preliminary data.</text>
</comment>
<organism evidence="2 3">
    <name type="scientific">Hamiltosporidium tvaerminnensis</name>
    <dbReference type="NCBI Taxonomy" id="1176355"/>
    <lineage>
        <taxon>Eukaryota</taxon>
        <taxon>Fungi</taxon>
        <taxon>Fungi incertae sedis</taxon>
        <taxon>Microsporidia</taxon>
        <taxon>Dubosqiidae</taxon>
        <taxon>Hamiltosporidium</taxon>
    </lineage>
</organism>
<dbReference type="Proteomes" id="UP000292362">
    <property type="component" value="Unassembled WGS sequence"/>
</dbReference>
<reference evidence="2 3" key="1">
    <citation type="submission" date="2017-12" db="EMBL/GenBank/DDBJ databases">
        <authorList>
            <person name="Pombert J.-F."/>
            <person name="Haag K.L."/>
            <person name="Ebert D."/>
        </authorList>
    </citation>
    <scope>NUCLEOTIDE SEQUENCE [LARGE SCALE GENOMIC DNA]</scope>
    <source>
        <strain evidence="2">FI-OER-3-3</strain>
    </source>
</reference>
<feature type="transmembrane region" description="Helical" evidence="1">
    <location>
        <begin position="81"/>
        <end position="100"/>
    </location>
</feature>
<name>A0A4Q9L0J3_9MICR</name>
<dbReference type="AlphaFoldDB" id="A0A4Q9L0J3"/>
<evidence type="ECO:0000313" key="3">
    <source>
        <dbReference type="Proteomes" id="UP000292362"/>
    </source>
</evidence>
<dbReference type="VEuPathDB" id="MicrosporidiaDB:CWI37_1131p0010"/>
<gene>
    <name evidence="2" type="ORF">CWI37_1131p0010</name>
</gene>